<evidence type="ECO:0000256" key="5">
    <source>
        <dbReference type="ARBA" id="ARBA00022826"/>
    </source>
</evidence>
<dbReference type="InterPro" id="IPR028325">
    <property type="entry name" value="VG_K_chnl"/>
</dbReference>
<feature type="region of interest" description="Disordered" evidence="13">
    <location>
        <begin position="256"/>
        <end position="275"/>
    </location>
</feature>
<dbReference type="InterPro" id="IPR027359">
    <property type="entry name" value="Volt_channel_dom_sf"/>
</dbReference>
<reference evidence="16 17" key="1">
    <citation type="submission" date="2019-07" db="EMBL/GenBank/DDBJ databases">
        <title>Whole genome shotgun sequence of Halomonas cupida NBRC 102219.</title>
        <authorList>
            <person name="Hosoyama A."/>
            <person name="Uohara A."/>
            <person name="Ohji S."/>
            <person name="Ichikawa N."/>
        </authorList>
    </citation>
    <scope>NUCLEOTIDE SEQUENCE [LARGE SCALE GENOMIC DNA]</scope>
    <source>
        <strain evidence="16 17">NBRC 102219</strain>
    </source>
</reference>
<accession>A0ABQ0WB38</accession>
<evidence type="ECO:0000313" key="16">
    <source>
        <dbReference type="EMBL" id="GEN22787.1"/>
    </source>
</evidence>
<keyword evidence="10 14" id="KW-0472">Membrane</keyword>
<keyword evidence="2" id="KW-0813">Transport</keyword>
<evidence type="ECO:0000256" key="7">
    <source>
        <dbReference type="ARBA" id="ARBA00022958"/>
    </source>
</evidence>
<keyword evidence="7" id="KW-0630">Potassium</keyword>
<sequence>MAESMPSERLNPFQILILILSFYVLGAMAAQELYDLPPEIHRLLHRIDFVVCGFFFADFVMRFRAAPDKWRFMRWGWIDLLASIPVGYLYAGRLIRAVQIIRMLRTIKSLHLVWELLFRNKAKGVFASIASSTVMLLIFGSVIILMVEGPNPESSIDTAEEALWWAFVTVTTVGYGDYYPVTTLGRVVAVCLMVAGVGLFGSFAAYVGSLFVGDQEDESERLHRANRRMLRELHQEITALREEVAALRTELVQRDGIQSLPTQPDEAPGRVPGEK</sequence>
<evidence type="ECO:0000256" key="13">
    <source>
        <dbReference type="SAM" id="MobiDB-lite"/>
    </source>
</evidence>
<dbReference type="InterPro" id="IPR005821">
    <property type="entry name" value="Ion_trans_dom"/>
</dbReference>
<evidence type="ECO:0000313" key="17">
    <source>
        <dbReference type="Proteomes" id="UP000321726"/>
    </source>
</evidence>
<proteinExistence type="predicted"/>
<dbReference type="PRINTS" id="PR00169">
    <property type="entry name" value="KCHANNEL"/>
</dbReference>
<evidence type="ECO:0000256" key="4">
    <source>
        <dbReference type="ARBA" id="ARBA00022692"/>
    </source>
</evidence>
<dbReference type="Pfam" id="PF00520">
    <property type="entry name" value="Ion_trans"/>
    <property type="match status" value="1"/>
</dbReference>
<feature type="domain" description="Ion transport" evidence="15">
    <location>
        <begin position="12"/>
        <end position="217"/>
    </location>
</feature>
<keyword evidence="4 14" id="KW-0812">Transmembrane</keyword>
<feature type="transmembrane region" description="Helical" evidence="14">
    <location>
        <begin position="12"/>
        <end position="31"/>
    </location>
</feature>
<dbReference type="Gene3D" id="1.20.5.110">
    <property type="match status" value="1"/>
</dbReference>
<feature type="transmembrane region" description="Helical" evidence="14">
    <location>
        <begin position="75"/>
        <end position="95"/>
    </location>
</feature>
<evidence type="ECO:0000256" key="10">
    <source>
        <dbReference type="ARBA" id="ARBA00023136"/>
    </source>
</evidence>
<dbReference type="EMBL" id="BJXU01000026">
    <property type="protein sequence ID" value="GEN22787.1"/>
    <property type="molecule type" value="Genomic_DNA"/>
</dbReference>
<feature type="transmembrane region" description="Helical" evidence="14">
    <location>
        <begin position="187"/>
        <end position="212"/>
    </location>
</feature>
<evidence type="ECO:0000256" key="3">
    <source>
        <dbReference type="ARBA" id="ARBA00022538"/>
    </source>
</evidence>
<keyword evidence="9" id="KW-0406">Ion transport</keyword>
<feature type="coiled-coil region" evidence="12">
    <location>
        <begin position="223"/>
        <end position="250"/>
    </location>
</feature>
<dbReference type="SUPFAM" id="SSF81324">
    <property type="entry name" value="Voltage-gated potassium channels"/>
    <property type="match status" value="1"/>
</dbReference>
<feature type="transmembrane region" description="Helical" evidence="14">
    <location>
        <begin position="125"/>
        <end position="147"/>
    </location>
</feature>
<evidence type="ECO:0000256" key="11">
    <source>
        <dbReference type="ARBA" id="ARBA00023303"/>
    </source>
</evidence>
<evidence type="ECO:0000256" key="12">
    <source>
        <dbReference type="SAM" id="Coils"/>
    </source>
</evidence>
<keyword evidence="8 14" id="KW-1133">Transmembrane helix</keyword>
<dbReference type="PANTHER" id="PTHR11537:SF254">
    <property type="entry name" value="POTASSIUM VOLTAGE-GATED CHANNEL PROTEIN SHAB"/>
    <property type="match status" value="1"/>
</dbReference>
<dbReference type="RefSeq" id="WP_255320734.1">
    <property type="nucleotide sequence ID" value="NZ_BJXU01000026.1"/>
</dbReference>
<feature type="transmembrane region" description="Helical" evidence="14">
    <location>
        <begin position="43"/>
        <end position="63"/>
    </location>
</feature>
<dbReference type="PANTHER" id="PTHR11537">
    <property type="entry name" value="VOLTAGE-GATED POTASSIUM CHANNEL"/>
    <property type="match status" value="1"/>
</dbReference>
<name>A0ABQ0WB38_9GAMM</name>
<organism evidence="16 17">
    <name type="scientific">Halomonas cupida</name>
    <dbReference type="NCBI Taxonomy" id="44933"/>
    <lineage>
        <taxon>Bacteria</taxon>
        <taxon>Pseudomonadati</taxon>
        <taxon>Pseudomonadota</taxon>
        <taxon>Gammaproteobacteria</taxon>
        <taxon>Oceanospirillales</taxon>
        <taxon>Halomonadaceae</taxon>
        <taxon>Halomonas</taxon>
    </lineage>
</organism>
<keyword evidence="11" id="KW-0407">Ion channel</keyword>
<comment type="caution">
    <text evidence="16">The sequence shown here is derived from an EMBL/GenBank/DDBJ whole genome shotgun (WGS) entry which is preliminary data.</text>
</comment>
<evidence type="ECO:0000259" key="15">
    <source>
        <dbReference type="Pfam" id="PF00520"/>
    </source>
</evidence>
<dbReference type="Gene3D" id="1.20.120.350">
    <property type="entry name" value="Voltage-gated potassium channels. Chain C"/>
    <property type="match status" value="1"/>
</dbReference>
<protein>
    <submittedName>
        <fullName evidence="16">Ion transporter</fullName>
    </submittedName>
</protein>
<keyword evidence="17" id="KW-1185">Reference proteome</keyword>
<evidence type="ECO:0000256" key="8">
    <source>
        <dbReference type="ARBA" id="ARBA00022989"/>
    </source>
</evidence>
<comment type="subcellular location">
    <subcellularLocation>
        <location evidence="1">Membrane</location>
        <topology evidence="1">Multi-pass membrane protein</topology>
    </subcellularLocation>
</comment>
<feature type="transmembrane region" description="Helical" evidence="14">
    <location>
        <begin position="162"/>
        <end position="180"/>
    </location>
</feature>
<keyword evidence="3" id="KW-0633">Potassium transport</keyword>
<keyword evidence="6" id="KW-0851">Voltage-gated channel</keyword>
<dbReference type="Proteomes" id="UP000321726">
    <property type="component" value="Unassembled WGS sequence"/>
</dbReference>
<keyword evidence="5" id="KW-0631">Potassium channel</keyword>
<evidence type="ECO:0000256" key="6">
    <source>
        <dbReference type="ARBA" id="ARBA00022882"/>
    </source>
</evidence>
<evidence type="ECO:0000256" key="9">
    <source>
        <dbReference type="ARBA" id="ARBA00023065"/>
    </source>
</evidence>
<dbReference type="Gene3D" id="1.10.287.70">
    <property type="match status" value="1"/>
</dbReference>
<gene>
    <name evidence="16" type="ORF">HCU01_07360</name>
</gene>
<evidence type="ECO:0000256" key="14">
    <source>
        <dbReference type="SAM" id="Phobius"/>
    </source>
</evidence>
<evidence type="ECO:0000256" key="2">
    <source>
        <dbReference type="ARBA" id="ARBA00022448"/>
    </source>
</evidence>
<evidence type="ECO:0000256" key="1">
    <source>
        <dbReference type="ARBA" id="ARBA00004141"/>
    </source>
</evidence>
<keyword evidence="12" id="KW-0175">Coiled coil</keyword>